<gene>
    <name evidence="10" type="primary">murF</name>
    <name evidence="15" type="ORF">GCM10009613_06490</name>
</gene>
<dbReference type="Pfam" id="PF08245">
    <property type="entry name" value="Mur_ligase_M"/>
    <property type="match status" value="1"/>
</dbReference>
<keyword evidence="4 10" id="KW-0547">Nucleotide-binding</keyword>
<dbReference type="EC" id="6.3.2.10" evidence="10 11"/>
<dbReference type="Pfam" id="PF02875">
    <property type="entry name" value="Mur_ligase_C"/>
    <property type="match status" value="1"/>
</dbReference>
<evidence type="ECO:0000313" key="15">
    <source>
        <dbReference type="EMBL" id="GAA1381107.1"/>
    </source>
</evidence>
<feature type="domain" description="Mur ligase central" evidence="14">
    <location>
        <begin position="107"/>
        <end position="299"/>
    </location>
</feature>
<keyword evidence="5 10" id="KW-0067">ATP-binding</keyword>
<dbReference type="EMBL" id="BAAAJK010000003">
    <property type="protein sequence ID" value="GAA1381107.1"/>
    <property type="molecule type" value="Genomic_DNA"/>
</dbReference>
<feature type="binding site" evidence="10">
    <location>
        <begin position="109"/>
        <end position="115"/>
    </location>
    <ligand>
        <name>ATP</name>
        <dbReference type="ChEBI" id="CHEBI:30616"/>
    </ligand>
</feature>
<dbReference type="InterPro" id="IPR036615">
    <property type="entry name" value="Mur_ligase_C_dom_sf"/>
</dbReference>
<evidence type="ECO:0000256" key="11">
    <source>
        <dbReference type="RuleBase" id="RU004136"/>
    </source>
</evidence>
<evidence type="ECO:0000256" key="8">
    <source>
        <dbReference type="ARBA" id="ARBA00023306"/>
    </source>
</evidence>
<keyword evidence="7 10" id="KW-0573">Peptidoglycan synthesis</keyword>
<dbReference type="Gene3D" id="3.40.1190.10">
    <property type="entry name" value="Mur-like, catalytic domain"/>
    <property type="match status" value="1"/>
</dbReference>
<evidence type="ECO:0000256" key="4">
    <source>
        <dbReference type="ARBA" id="ARBA00022741"/>
    </source>
</evidence>
<dbReference type="InterPro" id="IPR035911">
    <property type="entry name" value="MurE/MurF_N"/>
</dbReference>
<evidence type="ECO:0000256" key="10">
    <source>
        <dbReference type="HAMAP-Rule" id="MF_02019"/>
    </source>
</evidence>
<dbReference type="InterPro" id="IPR000713">
    <property type="entry name" value="Mur_ligase_N"/>
</dbReference>
<dbReference type="InterPro" id="IPR013221">
    <property type="entry name" value="Mur_ligase_cen"/>
</dbReference>
<proteinExistence type="inferred from homology"/>
<dbReference type="SUPFAM" id="SSF53623">
    <property type="entry name" value="MurD-like peptide ligases, catalytic domain"/>
    <property type="match status" value="1"/>
</dbReference>
<dbReference type="Gene3D" id="3.90.190.20">
    <property type="entry name" value="Mur ligase, C-terminal domain"/>
    <property type="match status" value="1"/>
</dbReference>
<dbReference type="Proteomes" id="UP001501414">
    <property type="component" value="Unassembled WGS sequence"/>
</dbReference>
<accession>A0ABN1XN56</accession>
<dbReference type="GO" id="GO:0016874">
    <property type="term" value="F:ligase activity"/>
    <property type="evidence" value="ECO:0007669"/>
    <property type="project" value="UniProtKB-KW"/>
</dbReference>
<name>A0ABN1XN56_9PSEU</name>
<protein>
    <recommendedName>
        <fullName evidence="10 11">UDP-N-acetylmuramoyl-tripeptide--D-alanyl-D-alanine ligase</fullName>
        <ecNumber evidence="10 11">6.3.2.10</ecNumber>
    </recommendedName>
    <alternativeName>
        <fullName evidence="10">D-alanyl-D-alanine-adding enzyme</fullName>
    </alternativeName>
</protein>
<dbReference type="InterPro" id="IPR005863">
    <property type="entry name" value="UDP-N-AcMur_synth"/>
</dbReference>
<evidence type="ECO:0000256" key="5">
    <source>
        <dbReference type="ARBA" id="ARBA00022840"/>
    </source>
</evidence>
<evidence type="ECO:0000313" key="16">
    <source>
        <dbReference type="Proteomes" id="UP001501414"/>
    </source>
</evidence>
<keyword evidence="8 10" id="KW-0131">Cell cycle</keyword>
<dbReference type="InterPro" id="IPR004101">
    <property type="entry name" value="Mur_ligase_C"/>
</dbReference>
<feature type="domain" description="Mur ligase N-terminal catalytic" evidence="12">
    <location>
        <begin position="32"/>
        <end position="75"/>
    </location>
</feature>
<comment type="pathway">
    <text evidence="10 11">Cell wall biogenesis; peptidoglycan biosynthesis.</text>
</comment>
<comment type="catalytic activity">
    <reaction evidence="10 11">
        <text>D-alanyl-D-alanine + UDP-N-acetyl-alpha-D-muramoyl-L-alanyl-gamma-D-glutamyl-meso-2,6-diaminopimelate + ATP = UDP-N-acetyl-alpha-D-muramoyl-L-alanyl-gamma-D-glutamyl-meso-2,6-diaminopimeloyl-D-alanyl-D-alanine + ADP + phosphate + H(+)</text>
        <dbReference type="Rhea" id="RHEA:28374"/>
        <dbReference type="ChEBI" id="CHEBI:15378"/>
        <dbReference type="ChEBI" id="CHEBI:30616"/>
        <dbReference type="ChEBI" id="CHEBI:43474"/>
        <dbReference type="ChEBI" id="CHEBI:57822"/>
        <dbReference type="ChEBI" id="CHEBI:61386"/>
        <dbReference type="ChEBI" id="CHEBI:83905"/>
        <dbReference type="ChEBI" id="CHEBI:456216"/>
        <dbReference type="EC" id="6.3.2.10"/>
    </reaction>
</comment>
<dbReference type="SUPFAM" id="SSF53244">
    <property type="entry name" value="MurD-like peptide ligases, peptide-binding domain"/>
    <property type="match status" value="1"/>
</dbReference>
<dbReference type="Pfam" id="PF01225">
    <property type="entry name" value="Mur_ligase"/>
    <property type="match status" value="1"/>
</dbReference>
<dbReference type="Gene3D" id="3.40.1390.10">
    <property type="entry name" value="MurE/MurF, N-terminal domain"/>
    <property type="match status" value="1"/>
</dbReference>
<dbReference type="InterPro" id="IPR051046">
    <property type="entry name" value="MurCDEF_CellWall_CoF430Synth"/>
</dbReference>
<comment type="caution">
    <text evidence="15">The sequence shown here is derived from an EMBL/GenBank/DDBJ whole genome shotgun (WGS) entry which is preliminary data.</text>
</comment>
<comment type="subcellular location">
    <subcellularLocation>
        <location evidence="10 11">Cytoplasm</location>
    </subcellularLocation>
</comment>
<keyword evidence="6 10" id="KW-0133">Cell shape</keyword>
<dbReference type="HAMAP" id="MF_02019">
    <property type="entry name" value="MurF"/>
    <property type="match status" value="1"/>
</dbReference>
<comment type="similarity">
    <text evidence="10">Belongs to the MurCDEF family. MurF subfamily.</text>
</comment>
<dbReference type="InterPro" id="IPR036565">
    <property type="entry name" value="Mur-like_cat_sf"/>
</dbReference>
<evidence type="ECO:0000256" key="9">
    <source>
        <dbReference type="ARBA" id="ARBA00023316"/>
    </source>
</evidence>
<keyword evidence="9 10" id="KW-0961">Cell wall biogenesis/degradation</keyword>
<feature type="domain" description="Mur ligase C-terminal" evidence="13">
    <location>
        <begin position="322"/>
        <end position="448"/>
    </location>
</feature>
<comment type="function">
    <text evidence="10 11">Involved in cell wall formation. Catalyzes the final step in the synthesis of UDP-N-acetylmuramoyl-pentapeptide, the precursor of murein.</text>
</comment>
<organism evidence="15 16">
    <name type="scientific">Pseudonocardia kongjuensis</name>
    <dbReference type="NCBI Taxonomy" id="102227"/>
    <lineage>
        <taxon>Bacteria</taxon>
        <taxon>Bacillati</taxon>
        <taxon>Actinomycetota</taxon>
        <taxon>Actinomycetes</taxon>
        <taxon>Pseudonocardiales</taxon>
        <taxon>Pseudonocardiaceae</taxon>
        <taxon>Pseudonocardia</taxon>
    </lineage>
</organism>
<keyword evidence="3 10" id="KW-0132">Cell division</keyword>
<evidence type="ECO:0000256" key="3">
    <source>
        <dbReference type="ARBA" id="ARBA00022618"/>
    </source>
</evidence>
<reference evidence="15 16" key="1">
    <citation type="journal article" date="2019" name="Int. J. Syst. Evol. Microbiol.">
        <title>The Global Catalogue of Microorganisms (GCM) 10K type strain sequencing project: providing services to taxonomists for standard genome sequencing and annotation.</title>
        <authorList>
            <consortium name="The Broad Institute Genomics Platform"/>
            <consortium name="The Broad Institute Genome Sequencing Center for Infectious Disease"/>
            <person name="Wu L."/>
            <person name="Ma J."/>
        </authorList>
    </citation>
    <scope>NUCLEOTIDE SEQUENCE [LARGE SCALE GENOMIC DNA]</scope>
    <source>
        <strain evidence="15 16">JCM 11896</strain>
    </source>
</reference>
<dbReference type="SUPFAM" id="SSF63418">
    <property type="entry name" value="MurE/MurF N-terminal domain"/>
    <property type="match status" value="1"/>
</dbReference>
<keyword evidence="1 10" id="KW-0963">Cytoplasm</keyword>
<evidence type="ECO:0000259" key="12">
    <source>
        <dbReference type="Pfam" id="PF01225"/>
    </source>
</evidence>
<evidence type="ECO:0000259" key="14">
    <source>
        <dbReference type="Pfam" id="PF08245"/>
    </source>
</evidence>
<dbReference type="NCBIfam" id="TIGR01143">
    <property type="entry name" value="murF"/>
    <property type="match status" value="1"/>
</dbReference>
<dbReference type="PANTHER" id="PTHR43024:SF1">
    <property type="entry name" value="UDP-N-ACETYLMURAMOYL-TRIPEPTIDE--D-ALANYL-D-ALANINE LIGASE"/>
    <property type="match status" value="1"/>
</dbReference>
<evidence type="ECO:0000256" key="6">
    <source>
        <dbReference type="ARBA" id="ARBA00022960"/>
    </source>
</evidence>
<evidence type="ECO:0000256" key="7">
    <source>
        <dbReference type="ARBA" id="ARBA00022984"/>
    </source>
</evidence>
<dbReference type="PANTHER" id="PTHR43024">
    <property type="entry name" value="UDP-N-ACETYLMURAMOYL-TRIPEPTIDE--D-ALANYL-D-ALANINE LIGASE"/>
    <property type="match status" value="1"/>
</dbReference>
<keyword evidence="16" id="KW-1185">Reference proteome</keyword>
<evidence type="ECO:0000256" key="2">
    <source>
        <dbReference type="ARBA" id="ARBA00022598"/>
    </source>
</evidence>
<evidence type="ECO:0000259" key="13">
    <source>
        <dbReference type="Pfam" id="PF02875"/>
    </source>
</evidence>
<keyword evidence="2 10" id="KW-0436">Ligase</keyword>
<evidence type="ECO:0000256" key="1">
    <source>
        <dbReference type="ARBA" id="ARBA00022490"/>
    </source>
</evidence>
<sequence>MIPMTAATIAAATDGRLVPGTEPSTTVTAPASIDSRRVHPGGIFAALPGRRTDGHDHAHAALAAGAALVLAGRPVPPPAVQVADVTRALGHLARHVSERLQATVIGITGSNGKTTTKDLAAQVLTHRGPVTATDRSLNNELGFPLTVLRATPDTRYLVLEMGARGRGDLSHLCDLVTPHAGVVLNVGTAHLGQYPDGQAGIAQAKSELVTGLPRADDGGLAVLNADDPLVAAMAPLTPARIGWWSGRPRPDCVYAQDVHVTPQGRPCFTVHTPDGSAPVALRLTGRHQVGNALAVAALAHGLGLDHDTIARALSAAEPPGGGRMQTIVRGDGVTLLHDAYNANPDSMTAALTTLSSMSARRRIAVLGEMADLGSHAAHAHHRLGLAAARAGLDVLVTVGTQTAPLIADAAGTGCRSLDVISVPDAEAARAVLEPILRAHDLVLIKASRTARLEQLVAALGGR</sequence>